<dbReference type="GO" id="GO:0005737">
    <property type="term" value="C:cytoplasm"/>
    <property type="evidence" value="ECO:0007669"/>
    <property type="project" value="TreeGrafter"/>
</dbReference>
<feature type="domain" description="MOFRL" evidence="1">
    <location>
        <begin position="320"/>
        <end position="421"/>
    </location>
</feature>
<dbReference type="SUPFAM" id="SSF82544">
    <property type="entry name" value="GckA/TtuD-like"/>
    <property type="match status" value="1"/>
</dbReference>
<evidence type="ECO:0000259" key="2">
    <source>
        <dbReference type="Pfam" id="PF13660"/>
    </source>
</evidence>
<dbReference type="InterPro" id="IPR037035">
    <property type="entry name" value="GK-like_C_sf"/>
</dbReference>
<dbReference type="Pfam" id="PF05161">
    <property type="entry name" value="MOFRL"/>
    <property type="match status" value="1"/>
</dbReference>
<evidence type="ECO:0000313" key="4">
    <source>
        <dbReference type="Proteomes" id="UP000176593"/>
    </source>
</evidence>
<evidence type="ECO:0000313" key="3">
    <source>
        <dbReference type="EMBL" id="OGL87024.1"/>
    </source>
</evidence>
<dbReference type="AlphaFoldDB" id="A0A1F7VAP6"/>
<name>A0A1F7VAP6_9BACT</name>
<accession>A0A1F7VAP6</accession>
<dbReference type="InterPro" id="IPR025286">
    <property type="entry name" value="MOFRL_assoc_dom"/>
</dbReference>
<dbReference type="Pfam" id="PF13660">
    <property type="entry name" value="DUF4147"/>
    <property type="match status" value="1"/>
</dbReference>
<feature type="domain" description="MOFRL-associated" evidence="2">
    <location>
        <begin position="22"/>
        <end position="244"/>
    </location>
</feature>
<dbReference type="InterPro" id="IPR039760">
    <property type="entry name" value="MOFRL_protein"/>
</dbReference>
<comment type="caution">
    <text evidence="3">The sequence shown here is derived from an EMBL/GenBank/DDBJ whole genome shotgun (WGS) entry which is preliminary data.</text>
</comment>
<sequence>MSAKHLFKNYSSIATTGLRRDALAIVEAGLRAVETQAAVHQAVSLKKDVLKMGDKTFSLKSYRRVFVVGIGKAALEAAKALEEILGDRIQDGIVLDVKQGKLKRMKSIAGTHPFPSYENIRATGEIVGLLKAVDSQDLVIAIISGGGSALLCWPHQLECGDLTAMTRVLMQKGATIHEMNTVRKHTSDIQGGQFVRLAYPATIAGLIFSDVPGDELSLVASGPTFLDTSTAKDAKRILEKYHVLSMCKLPECHLVETPKDPSLFTHVTNRSVVSNAHATAAMMKQAKTLGYKPVLYSNKLEGEAHEKGKMFAGLVKPGEVLIAGGETTVHVRGKGNGGRNQEFALGALGSIGEDALVLSCASDGIDHSSVAGAFVDVNVRAKAKILGLKPETYLAKNNSYNFFQKTKSYLDTGVMGMNVSDLMLAMRVR</sequence>
<dbReference type="InterPro" id="IPR038614">
    <property type="entry name" value="GK_N_sf"/>
</dbReference>
<dbReference type="GO" id="GO:0008887">
    <property type="term" value="F:glycerate kinase activity"/>
    <property type="evidence" value="ECO:0007669"/>
    <property type="project" value="InterPro"/>
</dbReference>
<protein>
    <recommendedName>
        <fullName evidence="5">Glycerate kinase</fullName>
    </recommendedName>
</protein>
<dbReference type="EMBL" id="MGEQ01000003">
    <property type="protein sequence ID" value="OGL87024.1"/>
    <property type="molecule type" value="Genomic_DNA"/>
</dbReference>
<evidence type="ECO:0000259" key="1">
    <source>
        <dbReference type="Pfam" id="PF05161"/>
    </source>
</evidence>
<dbReference type="PANTHER" id="PTHR12227">
    <property type="entry name" value="GLYCERATE KINASE"/>
    <property type="match status" value="1"/>
</dbReference>
<dbReference type="Gene3D" id="3.40.1480.10">
    <property type="entry name" value="MOFRL domain"/>
    <property type="match status" value="1"/>
</dbReference>
<organism evidence="3 4">
    <name type="scientific">Candidatus Uhrbacteria bacterium RIFCSPLOWO2_02_FULL_48_18</name>
    <dbReference type="NCBI Taxonomy" id="1802408"/>
    <lineage>
        <taxon>Bacteria</taxon>
        <taxon>Candidatus Uhriibacteriota</taxon>
    </lineage>
</organism>
<gene>
    <name evidence="3" type="ORF">A3I41_03695</name>
</gene>
<dbReference type="Proteomes" id="UP000176593">
    <property type="component" value="Unassembled WGS sequence"/>
</dbReference>
<dbReference type="InterPro" id="IPR007835">
    <property type="entry name" value="MOFRL"/>
</dbReference>
<proteinExistence type="predicted"/>
<evidence type="ECO:0008006" key="5">
    <source>
        <dbReference type="Google" id="ProtNLM"/>
    </source>
</evidence>
<dbReference type="PANTHER" id="PTHR12227:SF0">
    <property type="entry name" value="GLYCERATE KINASE"/>
    <property type="match status" value="1"/>
</dbReference>
<dbReference type="Gene3D" id="3.40.50.10180">
    <property type="entry name" value="Glycerate kinase, MOFRL-like N-terminal domain"/>
    <property type="match status" value="1"/>
</dbReference>
<reference evidence="3 4" key="1">
    <citation type="journal article" date="2016" name="Nat. Commun.">
        <title>Thousands of microbial genomes shed light on interconnected biogeochemical processes in an aquifer system.</title>
        <authorList>
            <person name="Anantharaman K."/>
            <person name="Brown C.T."/>
            <person name="Hug L.A."/>
            <person name="Sharon I."/>
            <person name="Castelle C.J."/>
            <person name="Probst A.J."/>
            <person name="Thomas B.C."/>
            <person name="Singh A."/>
            <person name="Wilkins M.J."/>
            <person name="Karaoz U."/>
            <person name="Brodie E.L."/>
            <person name="Williams K.H."/>
            <person name="Hubbard S.S."/>
            <person name="Banfield J.F."/>
        </authorList>
    </citation>
    <scope>NUCLEOTIDE SEQUENCE [LARGE SCALE GENOMIC DNA]</scope>
</reference>